<protein>
    <submittedName>
        <fullName evidence="1">(apollo) hypothetical protein</fullName>
    </submittedName>
</protein>
<sequence length="104" mass="11727">MARKIVAIEDIEEYLHMEDSSCLELEDIEEFSEHDTDSEQNGEDFELPADNAIIDQTSSAETIPRKHPDEYILCSGYYLVKDGATKWKVSAVSQHCSGNTWAKG</sequence>
<dbReference type="Proteomes" id="UP000691718">
    <property type="component" value="Unassembled WGS sequence"/>
</dbReference>
<gene>
    <name evidence="1" type="ORF">PAPOLLO_LOCUS2186</name>
</gene>
<evidence type="ECO:0000313" key="2">
    <source>
        <dbReference type="Proteomes" id="UP000691718"/>
    </source>
</evidence>
<reference evidence="1" key="1">
    <citation type="submission" date="2021-04" db="EMBL/GenBank/DDBJ databases">
        <authorList>
            <person name="Tunstrom K."/>
        </authorList>
    </citation>
    <scope>NUCLEOTIDE SEQUENCE</scope>
</reference>
<dbReference type="EMBL" id="CAJQZP010000160">
    <property type="protein sequence ID" value="CAG4941397.1"/>
    <property type="molecule type" value="Genomic_DNA"/>
</dbReference>
<name>A0A8S3W5D3_PARAO</name>
<proteinExistence type="predicted"/>
<organism evidence="1 2">
    <name type="scientific">Parnassius apollo</name>
    <name type="common">Apollo butterfly</name>
    <name type="synonym">Papilio apollo</name>
    <dbReference type="NCBI Taxonomy" id="110799"/>
    <lineage>
        <taxon>Eukaryota</taxon>
        <taxon>Metazoa</taxon>
        <taxon>Ecdysozoa</taxon>
        <taxon>Arthropoda</taxon>
        <taxon>Hexapoda</taxon>
        <taxon>Insecta</taxon>
        <taxon>Pterygota</taxon>
        <taxon>Neoptera</taxon>
        <taxon>Endopterygota</taxon>
        <taxon>Lepidoptera</taxon>
        <taxon>Glossata</taxon>
        <taxon>Ditrysia</taxon>
        <taxon>Papilionoidea</taxon>
        <taxon>Papilionidae</taxon>
        <taxon>Parnassiinae</taxon>
        <taxon>Parnassini</taxon>
        <taxon>Parnassius</taxon>
        <taxon>Parnassius</taxon>
    </lineage>
</organism>
<keyword evidence="2" id="KW-1185">Reference proteome</keyword>
<accession>A0A8S3W5D3</accession>
<comment type="caution">
    <text evidence="1">The sequence shown here is derived from an EMBL/GenBank/DDBJ whole genome shotgun (WGS) entry which is preliminary data.</text>
</comment>
<dbReference type="AlphaFoldDB" id="A0A8S3W5D3"/>
<evidence type="ECO:0000313" key="1">
    <source>
        <dbReference type="EMBL" id="CAG4941397.1"/>
    </source>
</evidence>